<dbReference type="PANTHER" id="PTHR20863:SF28">
    <property type="entry name" value="ACYL CARRIER PROTEIN, MITOCHONDRIAL"/>
    <property type="match status" value="1"/>
</dbReference>
<organism evidence="12 13">
    <name type="scientific">Candidatus Phytoplasma phoenicium</name>
    <dbReference type="NCBI Taxonomy" id="198422"/>
    <lineage>
        <taxon>Bacteria</taxon>
        <taxon>Bacillati</taxon>
        <taxon>Mycoplasmatota</taxon>
        <taxon>Mollicutes</taxon>
        <taxon>Acholeplasmatales</taxon>
        <taxon>Acholeplasmataceae</taxon>
        <taxon>Candidatus Phytoplasma</taxon>
        <taxon>16SrIX (Pigeon pea witches'-broom group)</taxon>
    </lineage>
</organism>
<dbReference type="EMBL" id="PUUG01000045">
    <property type="protein sequence ID" value="PQP79573.1"/>
    <property type="molecule type" value="Genomic_DNA"/>
</dbReference>
<comment type="caution">
    <text evidence="12">The sequence shown here is derived from an EMBL/GenBank/DDBJ whole genome shotgun (WGS) entry which is preliminary data.</text>
</comment>
<protein>
    <recommendedName>
        <fullName evidence="10">Acyl carrier protein</fullName>
        <shortName evidence="10">ACP</shortName>
    </recommendedName>
</protein>
<evidence type="ECO:0000256" key="10">
    <source>
        <dbReference type="HAMAP-Rule" id="MF_01217"/>
    </source>
</evidence>
<proteinExistence type="inferred from homology"/>
<comment type="similarity">
    <text evidence="10">Belongs to the acyl carrier protein (ACP) family.</text>
</comment>
<dbReference type="AlphaFoldDB" id="A0A2S8NUC0"/>
<evidence type="ECO:0000256" key="1">
    <source>
        <dbReference type="ARBA" id="ARBA00022448"/>
    </source>
</evidence>
<evidence type="ECO:0000313" key="13">
    <source>
        <dbReference type="Proteomes" id="UP000238672"/>
    </source>
</evidence>
<comment type="PTM">
    <text evidence="10">4'-phosphopantetheine is transferred from CoA to a specific serine of apo-ACP by AcpS. This modification is essential for activity because fatty acids are bound in thioester linkage to the sulfhydryl of the prosthetic group.</text>
</comment>
<dbReference type="GO" id="GO:0000036">
    <property type="term" value="F:acyl carrier activity"/>
    <property type="evidence" value="ECO:0007669"/>
    <property type="project" value="UniProtKB-UniRule"/>
</dbReference>
<keyword evidence="1" id="KW-0813">Transport</keyword>
<keyword evidence="7" id="KW-0249">Electron transport</keyword>
<dbReference type="Pfam" id="PF00550">
    <property type="entry name" value="PP-binding"/>
    <property type="match status" value="1"/>
</dbReference>
<feature type="modified residue" description="O-(pantetheine 4'-phosphoryl)serine" evidence="10">
    <location>
        <position position="35"/>
    </location>
</feature>
<dbReference type="GO" id="GO:0000035">
    <property type="term" value="F:acyl binding"/>
    <property type="evidence" value="ECO:0007669"/>
    <property type="project" value="TreeGrafter"/>
</dbReference>
<dbReference type="Proteomes" id="UP000238672">
    <property type="component" value="Unassembled WGS sequence"/>
</dbReference>
<evidence type="ECO:0000256" key="6">
    <source>
        <dbReference type="ARBA" id="ARBA00022946"/>
    </source>
</evidence>
<keyword evidence="3 10" id="KW-0444">Lipid biosynthesis</keyword>
<keyword evidence="2 10" id="KW-0596">Phosphopantetheine</keyword>
<keyword evidence="6" id="KW-0809">Transit peptide</keyword>
<dbReference type="PROSITE" id="PS50075">
    <property type="entry name" value="CARRIER"/>
    <property type="match status" value="1"/>
</dbReference>
<keyword evidence="13" id="KW-1185">Reference proteome</keyword>
<dbReference type="InterPro" id="IPR003231">
    <property type="entry name" value="ACP"/>
</dbReference>
<evidence type="ECO:0000259" key="11">
    <source>
        <dbReference type="PROSITE" id="PS50075"/>
    </source>
</evidence>
<evidence type="ECO:0000256" key="2">
    <source>
        <dbReference type="ARBA" id="ARBA00022450"/>
    </source>
</evidence>
<dbReference type="PANTHER" id="PTHR20863">
    <property type="entry name" value="ACYL CARRIER PROTEIN"/>
    <property type="match status" value="1"/>
</dbReference>
<evidence type="ECO:0000313" key="12">
    <source>
        <dbReference type="EMBL" id="PQP79573.1"/>
    </source>
</evidence>
<comment type="pathway">
    <text evidence="10">Lipid metabolism; fatty acid biosynthesis.</text>
</comment>
<comment type="subcellular location">
    <subcellularLocation>
        <location evidence="10">Cytoplasm</location>
    </subcellularLocation>
</comment>
<sequence length="77" mass="9108">MFEQIRDMIVIHKPSLKKETIALDTRLKEDLGLDSFDAVELVIQFENTFKIKISDEAMQQFKNIRNIVDYIQQYVSN</sequence>
<feature type="domain" description="Carrier" evidence="11">
    <location>
        <begin position="1"/>
        <end position="75"/>
    </location>
</feature>
<dbReference type="SUPFAM" id="SSF47336">
    <property type="entry name" value="ACP-like"/>
    <property type="match status" value="1"/>
</dbReference>
<evidence type="ECO:0000256" key="4">
    <source>
        <dbReference type="ARBA" id="ARBA00022553"/>
    </source>
</evidence>
<dbReference type="InterPro" id="IPR009081">
    <property type="entry name" value="PP-bd_ACP"/>
</dbReference>
<keyword evidence="4 10" id="KW-0597">Phosphoprotein</keyword>
<evidence type="ECO:0000256" key="8">
    <source>
        <dbReference type="ARBA" id="ARBA00023098"/>
    </source>
</evidence>
<dbReference type="HAMAP" id="MF_01217">
    <property type="entry name" value="Acyl_carrier"/>
    <property type="match status" value="1"/>
</dbReference>
<evidence type="ECO:0000256" key="3">
    <source>
        <dbReference type="ARBA" id="ARBA00022516"/>
    </source>
</evidence>
<dbReference type="InterPro" id="IPR036736">
    <property type="entry name" value="ACP-like_sf"/>
</dbReference>
<dbReference type="GO" id="GO:0005737">
    <property type="term" value="C:cytoplasm"/>
    <property type="evidence" value="ECO:0007669"/>
    <property type="project" value="UniProtKB-SubCell"/>
</dbReference>
<dbReference type="UniPathway" id="UPA00094"/>
<gene>
    <name evidence="10" type="primary">acpP</name>
    <name evidence="12" type="ORF">C6B37_01585</name>
</gene>
<dbReference type="Gene3D" id="1.10.1200.10">
    <property type="entry name" value="ACP-like"/>
    <property type="match status" value="1"/>
</dbReference>
<evidence type="ECO:0000256" key="9">
    <source>
        <dbReference type="ARBA" id="ARBA00023160"/>
    </source>
</evidence>
<keyword evidence="10" id="KW-0963">Cytoplasm</keyword>
<name>A0A2S8NUC0_9MOLU</name>
<evidence type="ECO:0000256" key="5">
    <source>
        <dbReference type="ARBA" id="ARBA00022832"/>
    </source>
</evidence>
<reference evidence="12 13" key="1">
    <citation type="submission" date="2018-02" db="EMBL/GenBank/DDBJ databases">
        <title>Metagenomics reveals mixed infection of spiroplasma and phytoplasma in chicory.</title>
        <authorList>
            <person name="Polano C."/>
            <person name="Moruzzi S."/>
            <person name="Ermacora P."/>
            <person name="Ferrini F."/>
            <person name="Martini M."/>
            <person name="Firrao G."/>
        </authorList>
    </citation>
    <scope>NUCLEOTIDE SEQUENCE [LARGE SCALE GENOMIC DNA]</scope>
    <source>
        <strain evidence="12 13">ChiP</strain>
    </source>
</reference>
<accession>A0A2S8NUC0</accession>
<comment type="function">
    <text evidence="10">Carrier of the growing fatty acid chain in fatty acid biosynthesis.</text>
</comment>
<keyword evidence="9 10" id="KW-0275">Fatty acid biosynthesis</keyword>
<keyword evidence="5 10" id="KW-0276">Fatty acid metabolism</keyword>
<evidence type="ECO:0000256" key="7">
    <source>
        <dbReference type="ARBA" id="ARBA00022982"/>
    </source>
</evidence>
<keyword evidence="8 10" id="KW-0443">Lipid metabolism</keyword>